<evidence type="ECO:0000256" key="6">
    <source>
        <dbReference type="ARBA" id="ARBA00023136"/>
    </source>
</evidence>
<comment type="subcellular location">
    <subcellularLocation>
        <location evidence="1">Cell membrane</location>
    </subcellularLocation>
</comment>
<evidence type="ECO:0000313" key="7">
    <source>
        <dbReference type="EMBL" id="ANZ41093.1"/>
    </source>
</evidence>
<keyword evidence="8" id="KW-1185">Reference proteome</keyword>
<gene>
    <name evidence="7" type="ORF">BBK82_39040</name>
</gene>
<dbReference type="Pfam" id="PF05423">
    <property type="entry name" value="Mycobact_memb"/>
    <property type="match status" value="1"/>
</dbReference>
<name>A0A1B2HTR1_9PSEU</name>
<keyword evidence="3" id="KW-1003">Cell membrane</keyword>
<proteinExistence type="inferred from homology"/>
<keyword evidence="6" id="KW-0472">Membrane</keyword>
<evidence type="ECO:0000256" key="4">
    <source>
        <dbReference type="ARBA" id="ARBA00022692"/>
    </source>
</evidence>
<dbReference type="Gene3D" id="2.60.40.2880">
    <property type="entry name" value="MmpS1-5, C-terminal soluble domain"/>
    <property type="match status" value="1"/>
</dbReference>
<dbReference type="STRING" id="1586287.BBK82_39040"/>
<evidence type="ECO:0000256" key="5">
    <source>
        <dbReference type="ARBA" id="ARBA00022989"/>
    </source>
</evidence>
<dbReference type="GO" id="GO:0005886">
    <property type="term" value="C:plasma membrane"/>
    <property type="evidence" value="ECO:0007669"/>
    <property type="project" value="UniProtKB-SubCell"/>
</dbReference>
<evidence type="ECO:0000256" key="3">
    <source>
        <dbReference type="ARBA" id="ARBA00022475"/>
    </source>
</evidence>
<accession>A0A1B2HTR1</accession>
<protein>
    <submittedName>
        <fullName evidence="7">Uncharacterized protein</fullName>
    </submittedName>
</protein>
<dbReference type="AlphaFoldDB" id="A0A1B2HTR1"/>
<evidence type="ECO:0000313" key="8">
    <source>
        <dbReference type="Proteomes" id="UP000093053"/>
    </source>
</evidence>
<keyword evidence="5" id="KW-1133">Transmembrane helix</keyword>
<organism evidence="7 8">
    <name type="scientific">Lentzea guizhouensis</name>
    <dbReference type="NCBI Taxonomy" id="1586287"/>
    <lineage>
        <taxon>Bacteria</taxon>
        <taxon>Bacillati</taxon>
        <taxon>Actinomycetota</taxon>
        <taxon>Actinomycetes</taxon>
        <taxon>Pseudonocardiales</taxon>
        <taxon>Pseudonocardiaceae</taxon>
        <taxon>Lentzea</taxon>
    </lineage>
</organism>
<dbReference type="EMBL" id="CP016793">
    <property type="protein sequence ID" value="ANZ41093.1"/>
    <property type="molecule type" value="Genomic_DNA"/>
</dbReference>
<dbReference type="InterPro" id="IPR038468">
    <property type="entry name" value="MmpS_C"/>
</dbReference>
<sequence>MIAALVLVGAGFVFTVNRIGWSEISGKAWAVTYEVTGQGNAPVKISYVENPDRYERDAPQTTSVAGALPWSAEVVINSGQQAEVTATPAGNEALSCRILLDGERVWASATAAPGQAVTCTKVTDE</sequence>
<reference evidence="7 8" key="1">
    <citation type="submission" date="2016-07" db="EMBL/GenBank/DDBJ databases">
        <title>Complete genome sequence of the Lentzea guizhouensis DHS C013.</title>
        <authorList>
            <person name="Cao C."/>
        </authorList>
    </citation>
    <scope>NUCLEOTIDE SEQUENCE [LARGE SCALE GENOMIC DNA]</scope>
    <source>
        <strain evidence="7 8">DHS C013</strain>
    </source>
</reference>
<evidence type="ECO:0000256" key="2">
    <source>
        <dbReference type="ARBA" id="ARBA00007531"/>
    </source>
</evidence>
<keyword evidence="4" id="KW-0812">Transmembrane</keyword>
<dbReference type="InterPro" id="IPR008693">
    <property type="entry name" value="MmpS"/>
</dbReference>
<dbReference type="KEGG" id="led:BBK82_39040"/>
<dbReference type="Proteomes" id="UP000093053">
    <property type="component" value="Chromosome"/>
</dbReference>
<comment type="similarity">
    <text evidence="2">Belongs to the MmpS family.</text>
</comment>
<evidence type="ECO:0000256" key="1">
    <source>
        <dbReference type="ARBA" id="ARBA00004236"/>
    </source>
</evidence>